<gene>
    <name evidence="3" type="ORF">SNAT2548_LOCUS24374</name>
</gene>
<proteinExistence type="predicted"/>
<feature type="signal peptide" evidence="2">
    <location>
        <begin position="1"/>
        <end position="25"/>
    </location>
</feature>
<keyword evidence="1" id="KW-0472">Membrane</keyword>
<keyword evidence="2" id="KW-0732">Signal</keyword>
<evidence type="ECO:0000256" key="2">
    <source>
        <dbReference type="SAM" id="SignalP"/>
    </source>
</evidence>
<keyword evidence="1" id="KW-0812">Transmembrane</keyword>
<keyword evidence="4" id="KW-1185">Reference proteome</keyword>
<keyword evidence="1" id="KW-1133">Transmembrane helix</keyword>
<feature type="transmembrane region" description="Helical" evidence="1">
    <location>
        <begin position="104"/>
        <end position="125"/>
    </location>
</feature>
<evidence type="ECO:0000313" key="4">
    <source>
        <dbReference type="Proteomes" id="UP000604046"/>
    </source>
</evidence>
<dbReference type="Proteomes" id="UP000604046">
    <property type="component" value="Unassembled WGS sequence"/>
</dbReference>
<sequence length="318" mass="34393">MNRPLGLYVACAILMSLAEIGFCLAALLQDDLSNCSFPDGMAKSVGIGSWLRVQMGCAWLNLIFAPYIQHQLMQTLEAKAGVADMDQKAIKESFQEVFLHDIGVCLYVFAWIGSLVWSVCGLSWMRQTPAACDPQGWGSAAAFVGIAFFWCLLFYGNVWYWYVSCTSHRPVKWAMKLIPAVTSGKVHAPQVSVMRGASPAGPALPPPSGCQKACTASQLAKLVACIGLDFFGDATYFFPVIGEGVDLAYAPIQGIALMMLFGSRSIATVGVLEELLPFTDLMPTATLGWILETFFAESCLGRSLGFSQRQDGSSSSDE</sequence>
<reference evidence="3" key="1">
    <citation type="submission" date="2021-02" db="EMBL/GenBank/DDBJ databases">
        <authorList>
            <person name="Dougan E. K."/>
            <person name="Rhodes N."/>
            <person name="Thang M."/>
            <person name="Chan C."/>
        </authorList>
    </citation>
    <scope>NUCLEOTIDE SEQUENCE</scope>
</reference>
<accession>A0A812RPT6</accession>
<name>A0A812RPT6_9DINO</name>
<feature type="chain" id="PRO_5032444380" evidence="2">
    <location>
        <begin position="26"/>
        <end position="318"/>
    </location>
</feature>
<organism evidence="3 4">
    <name type="scientific">Symbiodinium natans</name>
    <dbReference type="NCBI Taxonomy" id="878477"/>
    <lineage>
        <taxon>Eukaryota</taxon>
        <taxon>Sar</taxon>
        <taxon>Alveolata</taxon>
        <taxon>Dinophyceae</taxon>
        <taxon>Suessiales</taxon>
        <taxon>Symbiodiniaceae</taxon>
        <taxon>Symbiodinium</taxon>
    </lineage>
</organism>
<dbReference type="OrthoDB" id="192262at2759"/>
<feature type="transmembrane region" description="Helical" evidence="1">
    <location>
        <begin position="49"/>
        <end position="68"/>
    </location>
</feature>
<evidence type="ECO:0000313" key="3">
    <source>
        <dbReference type="EMBL" id="CAE7447071.1"/>
    </source>
</evidence>
<dbReference type="EMBL" id="CAJNDS010002356">
    <property type="protein sequence ID" value="CAE7447071.1"/>
    <property type="molecule type" value="Genomic_DNA"/>
</dbReference>
<evidence type="ECO:0000256" key="1">
    <source>
        <dbReference type="SAM" id="Phobius"/>
    </source>
</evidence>
<dbReference type="AlphaFoldDB" id="A0A812RPT6"/>
<comment type="caution">
    <text evidence="3">The sequence shown here is derived from an EMBL/GenBank/DDBJ whole genome shotgun (WGS) entry which is preliminary data.</text>
</comment>
<protein>
    <submittedName>
        <fullName evidence="3">Uncharacterized protein</fullName>
    </submittedName>
</protein>
<feature type="transmembrane region" description="Helical" evidence="1">
    <location>
        <begin position="137"/>
        <end position="162"/>
    </location>
</feature>